<dbReference type="InterPro" id="IPR001841">
    <property type="entry name" value="Znf_RING"/>
</dbReference>
<keyword evidence="9" id="KW-0175">Coiled coil</keyword>
<gene>
    <name evidence="11" type="ORF">SeLEV6574_g02527</name>
    <name evidence="12" type="ORF">SeMB42_g02633</name>
</gene>
<evidence type="ECO:0000256" key="4">
    <source>
        <dbReference type="ARBA" id="ARBA00022771"/>
    </source>
</evidence>
<dbReference type="PROSITE" id="PS00518">
    <property type="entry name" value="ZF_RING_1"/>
    <property type="match status" value="1"/>
</dbReference>
<dbReference type="InterPro" id="IPR031790">
    <property type="entry name" value="Znf-NOSIP"/>
</dbReference>
<evidence type="ECO:0000256" key="8">
    <source>
        <dbReference type="PROSITE-ProRule" id="PRU00175"/>
    </source>
</evidence>
<dbReference type="VEuPathDB" id="FungiDB:SeMB42_g02633"/>
<proteinExistence type="inferred from homology"/>
<keyword evidence="5" id="KW-0862">Zinc</keyword>
<comment type="caution">
    <text evidence="11">The sequence shown here is derived from an EMBL/GenBank/DDBJ whole genome shotgun (WGS) entry which is preliminary data.</text>
</comment>
<evidence type="ECO:0000259" key="10">
    <source>
        <dbReference type="PROSITE" id="PS50089"/>
    </source>
</evidence>
<comment type="subcellular location">
    <subcellularLocation>
        <location evidence="1 7">Nucleus</location>
    </subcellularLocation>
</comment>
<dbReference type="PANTHER" id="PTHR13063:SF10">
    <property type="entry name" value="NITRIC OXIDE SYNTHASE-INTERACTING PROTEIN"/>
    <property type="match status" value="1"/>
</dbReference>
<evidence type="ECO:0000256" key="9">
    <source>
        <dbReference type="SAM" id="Coils"/>
    </source>
</evidence>
<dbReference type="GO" id="GO:0061630">
    <property type="term" value="F:ubiquitin protein ligase activity"/>
    <property type="evidence" value="ECO:0007669"/>
    <property type="project" value="InterPro"/>
</dbReference>
<dbReference type="Gene3D" id="3.30.40.10">
    <property type="entry name" value="Zinc/RING finger domain, C3HC4 (zinc finger)"/>
    <property type="match status" value="2"/>
</dbReference>
<accession>A0A507D8I6</accession>
<dbReference type="SUPFAM" id="SSF57850">
    <property type="entry name" value="RING/U-box"/>
    <property type="match status" value="1"/>
</dbReference>
<dbReference type="GO" id="GO:0005634">
    <property type="term" value="C:nucleus"/>
    <property type="evidence" value="ECO:0007669"/>
    <property type="project" value="UniProtKB-SubCell"/>
</dbReference>
<evidence type="ECO:0000256" key="1">
    <source>
        <dbReference type="ARBA" id="ARBA00004123"/>
    </source>
</evidence>
<dbReference type="EMBL" id="QEAM01000072">
    <property type="protein sequence ID" value="TPX47665.1"/>
    <property type="molecule type" value="Genomic_DNA"/>
</dbReference>
<evidence type="ECO:0000256" key="2">
    <source>
        <dbReference type="ARBA" id="ARBA00008126"/>
    </source>
</evidence>
<evidence type="ECO:0000256" key="5">
    <source>
        <dbReference type="ARBA" id="ARBA00022833"/>
    </source>
</evidence>
<sequence length="276" mass="30613">MSKHSKNCTSLAYFTYSERQKLKYGTQKERLGRDSLRGYASCFLCLTESATDPLACPQGHLACKECIYENILAQKKEIARLKHALSSQERDKLMDEHKNQLAQEEAELQKFESIETRFLPTESDPSSSSTSKHKLPSFWIPSLTPSAKSDSIDATKLETVCTAVEKAHPINIKKLMPIKFTPASKSAQGSAASAKQEYMCPACLKTLRNGTKMQFPKACGHVICSACAAMFNKKTAKCYVCEAKCRDKDMVQLYVEGTGFASGGKSEAKKEFVAFQ</sequence>
<dbReference type="PIRSF" id="PIRSF023577">
    <property type="entry name" value="ENOS_interacting"/>
    <property type="match status" value="1"/>
</dbReference>
<reference evidence="13 14" key="1">
    <citation type="journal article" date="2019" name="Sci. Rep.">
        <title>Comparative genomics of chytrid fungi reveal insights into the obligate biotrophic and pathogenic lifestyle of Synchytrium endobioticum.</title>
        <authorList>
            <person name="van de Vossenberg B.T.L.H."/>
            <person name="Warris S."/>
            <person name="Nguyen H.D.T."/>
            <person name="van Gent-Pelzer M.P.E."/>
            <person name="Joly D.L."/>
            <person name="van de Geest H.C."/>
            <person name="Bonants P.J.M."/>
            <person name="Smith D.S."/>
            <person name="Levesque C.A."/>
            <person name="van der Lee T.A.J."/>
        </authorList>
    </citation>
    <scope>NUCLEOTIDE SEQUENCE [LARGE SCALE GENOMIC DNA]</scope>
    <source>
        <strain evidence="11 14">LEV6574</strain>
        <strain evidence="12 13">MB42</strain>
    </source>
</reference>
<comment type="similarity">
    <text evidence="2 7">Belongs to the NOSIP family.</text>
</comment>
<dbReference type="EMBL" id="QEAN01000084">
    <property type="protein sequence ID" value="TPX49344.1"/>
    <property type="molecule type" value="Genomic_DNA"/>
</dbReference>
<dbReference type="Pfam" id="PF04641">
    <property type="entry name" value="Rtf2"/>
    <property type="match status" value="1"/>
</dbReference>
<dbReference type="OrthoDB" id="116827at2759"/>
<dbReference type="InterPro" id="IPR016818">
    <property type="entry name" value="NOSIP"/>
</dbReference>
<dbReference type="Pfam" id="PF15906">
    <property type="entry name" value="zf-NOSIP"/>
    <property type="match status" value="1"/>
</dbReference>
<evidence type="ECO:0000313" key="14">
    <source>
        <dbReference type="Proteomes" id="UP000320475"/>
    </source>
</evidence>
<keyword evidence="3" id="KW-0479">Metal-binding</keyword>
<keyword evidence="6 7" id="KW-0539">Nucleus</keyword>
<dbReference type="AlphaFoldDB" id="A0A507D8I6"/>
<evidence type="ECO:0000313" key="12">
    <source>
        <dbReference type="EMBL" id="TPX49344.1"/>
    </source>
</evidence>
<keyword evidence="13" id="KW-1185">Reference proteome</keyword>
<dbReference type="PANTHER" id="PTHR13063">
    <property type="entry name" value="ENOS INTERACTING PROTEIN"/>
    <property type="match status" value="1"/>
</dbReference>
<protein>
    <recommendedName>
        <fullName evidence="10">RING-type domain-containing protein</fullName>
    </recommendedName>
</protein>
<evidence type="ECO:0000313" key="11">
    <source>
        <dbReference type="EMBL" id="TPX47665.1"/>
    </source>
</evidence>
<evidence type="ECO:0000313" key="13">
    <source>
        <dbReference type="Proteomes" id="UP000317494"/>
    </source>
</evidence>
<name>A0A507D8I6_9FUNG</name>
<dbReference type="PROSITE" id="PS50089">
    <property type="entry name" value="ZF_RING_2"/>
    <property type="match status" value="1"/>
</dbReference>
<feature type="domain" description="RING-type" evidence="10">
    <location>
        <begin position="200"/>
        <end position="242"/>
    </location>
</feature>
<evidence type="ECO:0000256" key="3">
    <source>
        <dbReference type="ARBA" id="ARBA00022723"/>
    </source>
</evidence>
<organism evidence="11 14">
    <name type="scientific">Synchytrium endobioticum</name>
    <dbReference type="NCBI Taxonomy" id="286115"/>
    <lineage>
        <taxon>Eukaryota</taxon>
        <taxon>Fungi</taxon>
        <taxon>Fungi incertae sedis</taxon>
        <taxon>Chytridiomycota</taxon>
        <taxon>Chytridiomycota incertae sedis</taxon>
        <taxon>Chytridiomycetes</taxon>
        <taxon>Synchytriales</taxon>
        <taxon>Synchytriaceae</taxon>
        <taxon>Synchytrium</taxon>
    </lineage>
</organism>
<feature type="coiled-coil region" evidence="9">
    <location>
        <begin position="71"/>
        <end position="114"/>
    </location>
</feature>
<dbReference type="InterPro" id="IPR017907">
    <property type="entry name" value="Znf_RING_CS"/>
</dbReference>
<evidence type="ECO:0000256" key="7">
    <source>
        <dbReference type="PIRNR" id="PIRNR023577"/>
    </source>
</evidence>
<evidence type="ECO:0000256" key="6">
    <source>
        <dbReference type="ARBA" id="ARBA00023242"/>
    </source>
</evidence>
<dbReference type="GO" id="GO:0008270">
    <property type="term" value="F:zinc ion binding"/>
    <property type="evidence" value="ECO:0007669"/>
    <property type="project" value="UniProtKB-KW"/>
</dbReference>
<keyword evidence="4 8" id="KW-0863">Zinc-finger</keyword>
<dbReference type="InterPro" id="IPR013083">
    <property type="entry name" value="Znf_RING/FYVE/PHD"/>
</dbReference>
<dbReference type="Proteomes" id="UP000317494">
    <property type="component" value="Unassembled WGS sequence"/>
</dbReference>
<dbReference type="Proteomes" id="UP000320475">
    <property type="component" value="Unassembled WGS sequence"/>
</dbReference>
<dbReference type="STRING" id="286115.A0A507D8I6"/>